<protein>
    <submittedName>
        <fullName evidence="1">Uncharacterized protein</fullName>
    </submittedName>
</protein>
<organism evidence="1 2">
    <name type="scientific">Papilio machaon</name>
    <name type="common">Old World swallowtail butterfly</name>
    <dbReference type="NCBI Taxonomy" id="76193"/>
    <lineage>
        <taxon>Eukaryota</taxon>
        <taxon>Metazoa</taxon>
        <taxon>Ecdysozoa</taxon>
        <taxon>Arthropoda</taxon>
        <taxon>Hexapoda</taxon>
        <taxon>Insecta</taxon>
        <taxon>Pterygota</taxon>
        <taxon>Neoptera</taxon>
        <taxon>Endopterygota</taxon>
        <taxon>Lepidoptera</taxon>
        <taxon>Glossata</taxon>
        <taxon>Ditrysia</taxon>
        <taxon>Papilionoidea</taxon>
        <taxon>Papilionidae</taxon>
        <taxon>Papilioninae</taxon>
        <taxon>Papilio</taxon>
    </lineage>
</organism>
<name>A0A0N1PJ83_PAPMA</name>
<sequence>MRNQNAMVLSPRAKELLPFSTESEIKFQDVDCKRGNAKVLIVGRCTVGRVQNCGNTIIEAVLLKEGSTVPCLFSPASPASGHLQHEPALTLKTFSNKKLRSGTR</sequence>
<accession>A0A0N1PJ83</accession>
<dbReference type="AlphaFoldDB" id="A0A0N1PJ83"/>
<reference evidence="1 2" key="1">
    <citation type="journal article" date="2015" name="Nat. Commun.">
        <title>Outbred genome sequencing and CRISPR/Cas9 gene editing in butterflies.</title>
        <authorList>
            <person name="Li X."/>
            <person name="Fan D."/>
            <person name="Zhang W."/>
            <person name="Liu G."/>
            <person name="Zhang L."/>
            <person name="Zhao L."/>
            <person name="Fang X."/>
            <person name="Chen L."/>
            <person name="Dong Y."/>
            <person name="Chen Y."/>
            <person name="Ding Y."/>
            <person name="Zhao R."/>
            <person name="Feng M."/>
            <person name="Zhu Y."/>
            <person name="Feng Y."/>
            <person name="Jiang X."/>
            <person name="Zhu D."/>
            <person name="Xiang H."/>
            <person name="Feng X."/>
            <person name="Li S."/>
            <person name="Wang J."/>
            <person name="Zhang G."/>
            <person name="Kronforst M.R."/>
            <person name="Wang W."/>
        </authorList>
    </citation>
    <scope>NUCLEOTIDE SEQUENCE [LARGE SCALE GENOMIC DNA]</scope>
    <source>
        <strain evidence="1">Ya'a_city_454_Pm</strain>
        <tissue evidence="1">Whole body</tissue>
    </source>
</reference>
<keyword evidence="2" id="KW-1185">Reference proteome</keyword>
<comment type="caution">
    <text evidence="1">The sequence shown here is derived from an EMBL/GenBank/DDBJ whole genome shotgun (WGS) entry which is preliminary data.</text>
</comment>
<dbReference type="InParanoid" id="A0A0N1PJ83"/>
<dbReference type="EMBL" id="LADJ01059573">
    <property type="protein sequence ID" value="KPJ21599.1"/>
    <property type="molecule type" value="Genomic_DNA"/>
</dbReference>
<dbReference type="Proteomes" id="UP000053240">
    <property type="component" value="Unassembled WGS sequence"/>
</dbReference>
<proteinExistence type="predicted"/>
<evidence type="ECO:0000313" key="2">
    <source>
        <dbReference type="Proteomes" id="UP000053240"/>
    </source>
</evidence>
<gene>
    <name evidence="1" type="ORF">RR48_00525</name>
</gene>
<evidence type="ECO:0000313" key="1">
    <source>
        <dbReference type="EMBL" id="KPJ21599.1"/>
    </source>
</evidence>